<name>T2M9M6_HYDVU</name>
<evidence type="ECO:0000256" key="4">
    <source>
        <dbReference type="ARBA" id="ARBA00021882"/>
    </source>
</evidence>
<keyword evidence="9 15" id="KW-0472">Membrane</keyword>
<feature type="transmembrane region" description="Helical" evidence="15">
    <location>
        <begin position="129"/>
        <end position="147"/>
    </location>
</feature>
<evidence type="ECO:0000256" key="1">
    <source>
        <dbReference type="ARBA" id="ARBA00003440"/>
    </source>
</evidence>
<comment type="subcellular location">
    <subcellularLocation>
        <location evidence="2">Nucleus membrane</location>
        <topology evidence="2">Multi-pass membrane protein</topology>
    </subcellularLocation>
    <subcellularLocation>
        <location evidence="3">Rough endoplasmic reticulum membrane</location>
        <topology evidence="3">Multi-pass membrane protein</topology>
    </subcellularLocation>
</comment>
<dbReference type="GO" id="GO:0031965">
    <property type="term" value="C:nuclear membrane"/>
    <property type="evidence" value="ECO:0007669"/>
    <property type="project" value="UniProtKB-SubCell"/>
</dbReference>
<sequence length="679" mass="77795">MISKFASQDTLMCTLIFRISGVLGTARNMKRRTIDASKLRRPVKRSRITDSVYSSWLLYLRSFIIWLIVITMDFTLEFRFEFLWPFWLLIKSSFDSFKYQGLGLTILFISITLFSDIICFLLLPTHWLFFVASTYVWVQFVCSTGDFPTYAGVLLNDRGPCITTVCLWLLFVYVEASVRLQELKSVPFNLDLCRPFAAHCIGYPVVSLGYGFKSYIGYRIKHYQQCEVAKQNKFYHQLVSDALPAEVNDENLQVKKPMILANSNLNKLDVDVLNSETKKRKQTIFDERQNNSSLSLNDLEVIPCIQVKDFNKKNEIDSFRPSVKTVNKTCNGEIKRFKLKKTESDNDAECSDSEQSSISGDVNQDNSPKTVKPSKSDALHVKLFKDEQTLRRKAEAQVLQLECELKKLRNEMQSARQLDVQSRTQIKEGLSTERYLTSELDQLNSDNGILQQKIISLNNMKSQEKILITSLEKKLKFEKESRINAENQLLELKKKKNEAINKIENHDSCLSKRQELENEISKLQAKLNEATNSISDLKKESLILKQKNPDADWDKMKKDLEFLNGALNIMKGKNIHLENSLSSETRLKLDLFSALGDTRRQLEVVHSQLNIKSAEVEALKGKIAEVMAVMPSQYHSLLNGFVSTNSFISQTNETVVSSASYDSTKQKWLNMNGTSKVAH</sequence>
<evidence type="ECO:0000256" key="13">
    <source>
        <dbReference type="SAM" id="Coils"/>
    </source>
</evidence>
<evidence type="ECO:0000256" key="7">
    <source>
        <dbReference type="ARBA" id="ARBA00022824"/>
    </source>
</evidence>
<dbReference type="Pfam" id="PF09726">
    <property type="entry name" value="Macoilin"/>
    <property type="match status" value="1"/>
</dbReference>
<gene>
    <name evidence="16" type="primary">TMEM57</name>
</gene>
<feature type="region of interest" description="Disordered" evidence="14">
    <location>
        <begin position="341"/>
        <end position="375"/>
    </location>
</feature>
<feature type="non-terminal residue" evidence="16">
    <location>
        <position position="1"/>
    </location>
</feature>
<evidence type="ECO:0000256" key="11">
    <source>
        <dbReference type="ARBA" id="ARBA00023242"/>
    </source>
</evidence>
<keyword evidence="10" id="KW-0325">Glycoprotein</keyword>
<proteinExistence type="evidence at transcript level"/>
<evidence type="ECO:0000256" key="8">
    <source>
        <dbReference type="ARBA" id="ARBA00022989"/>
    </source>
</evidence>
<dbReference type="AlphaFoldDB" id="T2M9M6"/>
<comment type="function">
    <text evidence="1">Plays a role in the regulation of neuronal activity.</text>
</comment>
<evidence type="ECO:0000256" key="3">
    <source>
        <dbReference type="ARBA" id="ARBA00004269"/>
    </source>
</evidence>
<keyword evidence="8 15" id="KW-1133">Transmembrane helix</keyword>
<evidence type="ECO:0000256" key="2">
    <source>
        <dbReference type="ARBA" id="ARBA00004232"/>
    </source>
</evidence>
<evidence type="ECO:0000256" key="9">
    <source>
        <dbReference type="ARBA" id="ARBA00023136"/>
    </source>
</evidence>
<feature type="transmembrane region" description="Helical" evidence="15">
    <location>
        <begin position="102"/>
        <end position="123"/>
    </location>
</feature>
<dbReference type="InterPro" id="IPR019130">
    <property type="entry name" value="Macoilin"/>
</dbReference>
<reference evidence="16" key="1">
    <citation type="journal article" date="2013" name="Genome Biol. Evol.">
        <title>Punctuated emergences of genetic and phenotypic innovations in eumetazoan, bilaterian, euteleostome, and hominidae ancestors.</title>
        <authorList>
            <person name="Wenger Y."/>
            <person name="Galliot B."/>
        </authorList>
    </citation>
    <scope>NUCLEOTIDE SEQUENCE</scope>
    <source>
        <tissue evidence="16">Whole animals</tissue>
    </source>
</reference>
<evidence type="ECO:0000256" key="12">
    <source>
        <dbReference type="ARBA" id="ARBA00031129"/>
    </source>
</evidence>
<evidence type="ECO:0000313" key="16">
    <source>
        <dbReference type="EMBL" id="CDG68771.1"/>
    </source>
</evidence>
<keyword evidence="11" id="KW-0539">Nucleus</keyword>
<evidence type="ECO:0000256" key="6">
    <source>
        <dbReference type="ARBA" id="ARBA00022692"/>
    </source>
</evidence>
<feature type="coiled-coil region" evidence="13">
    <location>
        <begin position="384"/>
        <end position="418"/>
    </location>
</feature>
<keyword evidence="13" id="KW-0175">Coiled coil</keyword>
<evidence type="ECO:0000256" key="15">
    <source>
        <dbReference type="SAM" id="Phobius"/>
    </source>
</evidence>
<feature type="coiled-coil region" evidence="13">
    <location>
        <begin position="468"/>
        <end position="547"/>
    </location>
</feature>
<evidence type="ECO:0000256" key="5">
    <source>
        <dbReference type="ARBA" id="ARBA00022553"/>
    </source>
</evidence>
<dbReference type="EMBL" id="HAAD01002539">
    <property type="protein sequence ID" value="CDG68771.1"/>
    <property type="molecule type" value="mRNA"/>
</dbReference>
<feature type="transmembrane region" description="Helical" evidence="15">
    <location>
        <begin position="63"/>
        <end position="90"/>
    </location>
</feature>
<dbReference type="OrthoDB" id="10071111at2759"/>
<dbReference type="PANTHER" id="PTHR47464:SF2">
    <property type="entry name" value="MACOILIN"/>
    <property type="match status" value="1"/>
</dbReference>
<keyword evidence="6 15" id="KW-0812">Transmembrane</keyword>
<feature type="compositionally biased region" description="Polar residues" evidence="14">
    <location>
        <begin position="353"/>
        <end position="369"/>
    </location>
</feature>
<accession>T2M9M6</accession>
<dbReference type="PANTHER" id="PTHR47464">
    <property type="entry name" value="MACOILIN"/>
    <property type="match status" value="1"/>
</dbReference>
<dbReference type="GO" id="GO:0030867">
    <property type="term" value="C:rough endoplasmic reticulum membrane"/>
    <property type="evidence" value="ECO:0007669"/>
    <property type="project" value="UniProtKB-SubCell"/>
</dbReference>
<evidence type="ECO:0000256" key="14">
    <source>
        <dbReference type="SAM" id="MobiDB-lite"/>
    </source>
</evidence>
<protein>
    <recommendedName>
        <fullName evidence="4">Macoilin</fullName>
    </recommendedName>
    <alternativeName>
        <fullName evidence="12">Transmembrane protein 57</fullName>
    </alternativeName>
</protein>
<keyword evidence="5" id="KW-0597">Phosphoprotein</keyword>
<organism evidence="16">
    <name type="scientific">Hydra vulgaris</name>
    <name type="common">Hydra</name>
    <name type="synonym">Hydra attenuata</name>
    <dbReference type="NCBI Taxonomy" id="6087"/>
    <lineage>
        <taxon>Eukaryota</taxon>
        <taxon>Metazoa</taxon>
        <taxon>Cnidaria</taxon>
        <taxon>Hydrozoa</taxon>
        <taxon>Hydroidolina</taxon>
        <taxon>Anthoathecata</taxon>
        <taxon>Aplanulata</taxon>
        <taxon>Hydridae</taxon>
        <taxon>Hydra</taxon>
    </lineage>
</organism>
<keyword evidence="7" id="KW-0256">Endoplasmic reticulum</keyword>
<dbReference type="GO" id="GO:0023041">
    <property type="term" value="P:neuronal signal transduction"/>
    <property type="evidence" value="ECO:0007669"/>
    <property type="project" value="InterPro"/>
</dbReference>
<evidence type="ECO:0000256" key="10">
    <source>
        <dbReference type="ARBA" id="ARBA00023180"/>
    </source>
</evidence>